<keyword evidence="4" id="KW-1185">Reference proteome</keyword>
<proteinExistence type="predicted"/>
<evidence type="ECO:0000313" key="4">
    <source>
        <dbReference type="Proteomes" id="UP000244727"/>
    </source>
</evidence>
<dbReference type="NCBIfam" id="NF008528">
    <property type="entry name" value="PRK11463.1-2"/>
    <property type="match status" value="1"/>
</dbReference>
<dbReference type="GeneID" id="36511846"/>
<name>A0A2R4WZZ0_9EURY</name>
<dbReference type="RefSeq" id="WP_108381482.1">
    <property type="nucleotide sequence ID" value="NZ_CP028858.1"/>
</dbReference>
<protein>
    <submittedName>
        <fullName evidence="3">Membrane protein FxsA</fullName>
    </submittedName>
</protein>
<gene>
    <name evidence="3" type="ORF">HARCEL1_05025</name>
</gene>
<dbReference type="Pfam" id="PF04186">
    <property type="entry name" value="FxsA"/>
    <property type="match status" value="1"/>
</dbReference>
<evidence type="ECO:0000313" key="3">
    <source>
        <dbReference type="EMBL" id="AWB27113.1"/>
    </source>
</evidence>
<keyword evidence="2" id="KW-0472">Membrane</keyword>
<dbReference type="EMBL" id="CP028858">
    <property type="protein sequence ID" value="AWB27113.1"/>
    <property type="molecule type" value="Genomic_DNA"/>
</dbReference>
<feature type="transmembrane region" description="Helical" evidence="2">
    <location>
        <begin position="26"/>
        <end position="50"/>
    </location>
</feature>
<accession>A0A2R4WZZ0</accession>
<reference evidence="3 4" key="1">
    <citation type="submission" date="2018-04" db="EMBL/GenBank/DDBJ databases">
        <title>Halococcoides cellulosivorans gen. nov., sp. nov., an extremely halophilic cellulose-utilizing haloarchaeon from hypersaline lakes.</title>
        <authorList>
            <person name="Sorokin D.Y."/>
            <person name="Toshchakov S.V."/>
            <person name="Samarov N.I."/>
            <person name="Korzhenkov A."/>
            <person name="Kublanov I.V."/>
        </authorList>
    </citation>
    <scope>NUCLEOTIDE SEQUENCE [LARGE SCALE GENOMIC DNA]</scope>
    <source>
        <strain evidence="3 4">HArcel1</strain>
    </source>
</reference>
<evidence type="ECO:0000256" key="1">
    <source>
        <dbReference type="SAM" id="MobiDB-lite"/>
    </source>
</evidence>
<evidence type="ECO:0000256" key="2">
    <source>
        <dbReference type="SAM" id="Phobius"/>
    </source>
</evidence>
<dbReference type="GO" id="GO:0016020">
    <property type="term" value="C:membrane"/>
    <property type="evidence" value="ECO:0007669"/>
    <property type="project" value="InterPro"/>
</dbReference>
<organism evidence="3 4">
    <name type="scientific">Halococcoides cellulosivorans</name>
    <dbReference type="NCBI Taxonomy" id="1679096"/>
    <lineage>
        <taxon>Archaea</taxon>
        <taxon>Methanobacteriati</taxon>
        <taxon>Methanobacteriota</taxon>
        <taxon>Stenosarchaea group</taxon>
        <taxon>Halobacteria</taxon>
        <taxon>Halobacteriales</taxon>
        <taxon>Haloarculaceae</taxon>
        <taxon>Halococcoides</taxon>
    </lineage>
</organism>
<feature type="compositionally biased region" description="Acidic residues" evidence="1">
    <location>
        <begin position="177"/>
        <end position="195"/>
    </location>
</feature>
<feature type="compositionally biased region" description="Pro residues" evidence="1">
    <location>
        <begin position="145"/>
        <end position="169"/>
    </location>
</feature>
<dbReference type="InterPro" id="IPR007313">
    <property type="entry name" value="FxsA"/>
</dbReference>
<dbReference type="AlphaFoldDB" id="A0A2R4WZZ0"/>
<dbReference type="PANTHER" id="PTHR35335">
    <property type="entry name" value="UPF0716 PROTEIN FXSA"/>
    <property type="match status" value="1"/>
</dbReference>
<dbReference type="KEGG" id="harc:HARCEL1_05025"/>
<feature type="transmembrane region" description="Helical" evidence="2">
    <location>
        <begin position="71"/>
        <end position="100"/>
    </location>
</feature>
<dbReference type="PANTHER" id="PTHR35335:SF1">
    <property type="entry name" value="UPF0716 PROTEIN FXSA"/>
    <property type="match status" value="1"/>
</dbReference>
<keyword evidence="2" id="KW-1133">Transmembrane helix</keyword>
<feature type="region of interest" description="Disordered" evidence="1">
    <location>
        <begin position="138"/>
        <end position="195"/>
    </location>
</feature>
<keyword evidence="2" id="KW-0812">Transmembrane</keyword>
<dbReference type="Proteomes" id="UP000244727">
    <property type="component" value="Chromosome"/>
</dbReference>
<sequence>MRWAYASVLLIPLIDALLLVPIATRIGFAPTVLLVVLTGLIGMLLVRAEGRYTIRKLRDRLQRGELPAEQVFDGALLLVAAAFLLTPGVVTDALGFLLVIPITRGPIRSVLQTYVVSPYIDRELDGLLSGQIYVGGVPGGNPGGPGGPGPGPGPGGPGPGGPGPGPGPGPSGAGGPDSDDEFDPDDATPIDFDDE</sequence>